<dbReference type="PANTHER" id="PTHR44019">
    <property type="entry name" value="WD REPEAT-CONTAINING PROTEIN 55"/>
    <property type="match status" value="1"/>
</dbReference>
<feature type="repeat" description="WD" evidence="3">
    <location>
        <begin position="679"/>
        <end position="720"/>
    </location>
</feature>
<evidence type="ECO:0000313" key="5">
    <source>
        <dbReference type="EMBL" id="MEV0968418.1"/>
    </source>
</evidence>
<dbReference type="InterPro" id="IPR001680">
    <property type="entry name" value="WD40_rpt"/>
</dbReference>
<dbReference type="Pfam" id="PF13560">
    <property type="entry name" value="HTH_31"/>
    <property type="match status" value="1"/>
</dbReference>
<evidence type="ECO:0000259" key="4">
    <source>
        <dbReference type="SMART" id="SM00530"/>
    </source>
</evidence>
<dbReference type="SUPFAM" id="SSF52540">
    <property type="entry name" value="P-loop containing nucleoside triphosphate hydrolases"/>
    <property type="match status" value="1"/>
</dbReference>
<feature type="repeat" description="WD" evidence="3">
    <location>
        <begin position="1157"/>
        <end position="1188"/>
    </location>
</feature>
<dbReference type="PROSITE" id="PS50294">
    <property type="entry name" value="WD_REPEATS_REGION"/>
    <property type="match status" value="12"/>
</dbReference>
<dbReference type="CDD" id="cd00200">
    <property type="entry name" value="WD40"/>
    <property type="match status" value="2"/>
</dbReference>
<feature type="repeat" description="WD" evidence="3">
    <location>
        <begin position="637"/>
        <end position="678"/>
    </location>
</feature>
<evidence type="ECO:0000313" key="6">
    <source>
        <dbReference type="Proteomes" id="UP001551675"/>
    </source>
</evidence>
<feature type="repeat" description="WD" evidence="3">
    <location>
        <begin position="1104"/>
        <end position="1145"/>
    </location>
</feature>
<dbReference type="InterPro" id="IPR001387">
    <property type="entry name" value="Cro/C1-type_HTH"/>
</dbReference>
<dbReference type="InterPro" id="IPR050505">
    <property type="entry name" value="WDR55/POC1"/>
</dbReference>
<dbReference type="CDD" id="cd00093">
    <property type="entry name" value="HTH_XRE"/>
    <property type="match status" value="1"/>
</dbReference>
<proteinExistence type="predicted"/>
<dbReference type="InterPro" id="IPR036322">
    <property type="entry name" value="WD40_repeat_dom_sf"/>
</dbReference>
<dbReference type="InterPro" id="IPR049052">
    <property type="entry name" value="nSTAND1"/>
</dbReference>
<dbReference type="RefSeq" id="WP_358131069.1">
    <property type="nucleotide sequence ID" value="NZ_JBFALK010000003.1"/>
</dbReference>
<evidence type="ECO:0000256" key="3">
    <source>
        <dbReference type="PROSITE-ProRule" id="PRU00221"/>
    </source>
</evidence>
<dbReference type="InterPro" id="IPR027417">
    <property type="entry name" value="P-loop_NTPase"/>
</dbReference>
<feature type="repeat" description="WD" evidence="3">
    <location>
        <begin position="1061"/>
        <end position="1102"/>
    </location>
</feature>
<dbReference type="PANTHER" id="PTHR44019:SF8">
    <property type="entry name" value="POC1 CENTRIOLAR PROTEIN HOMOLOG"/>
    <property type="match status" value="1"/>
</dbReference>
<sequence length="1263" mass="135840">MPRPERPVDPGEGAVQRFAWELRRLRQSAGNPGYRDLARRAHYSASTLAQAARGEKLPSLAVALAYVQACGGDSAQWEARWRQAAEAVEDARLFSGKAGDDASGKSPYLGLAAFQAEDAERFHGRERIVDELVARLTRQRFLAVFGTSGAGKSSLLRAGLIPRARACDPEGGAGWRTVLMTPGAHPLREYATQAAAASGRSPDEMYTALVDGPSGLSGLTEQPSPQRPLPAPLLIVVDQFEEIFTLCHDAHERGRFIGALLAGAQTTGSRTRVVLGVRADFYAHCADHPDLAAALTDAQILLASMTTEELRQAVTQPARAAGCSVEGALLAAIVADAVGQPGALPLVSHALVETWHRRRGNTLTLAGYREAGGIHGALVKTAETLYADLSPAQRSRAKDMFIRLTALGEGTDDTARRITQGELDIDDPDTRAILGMFAEARLITLGDDTVEIAHEALIRGWPRLHKWLTADRESLRVRRQLTEAAQAWAALDHDPGALYRGARLAIAREWAAYGGHRDTLNKLERDFLDAGIQREKAEHTRALRRSRQLRYLALGLAFLLLVTTGTGLIAVRQWQDAAAAHRMALSRQLAAQALTVADSEPDTAMLLAAHAFAITPTVEARGALLSTSALRAHQGTLTGHIGAVSQVLFSPDGRTLFSVGRDRTVAVWDVRRRIRLATLRGHDTWLKAAALSPDGEVLATGGEDGRLVLWDTAGRARVATLDGHTQQIREIAFSPDGRTLATAGDDRTVILWDTLRHARLATFSAHTGKVRGVAFSPDGRTLATAGDDRQVILWDLTRRVRLATLTGHAETASAVAFSPDGRTLASAGGNTTVILWDVARRARLAAFSHQRPGEVITLEFSPDGRTLATSGHDPAILLWDVEHRVLRGRLTGHKINVYTLAFNPRTSMLASAGEDGAIIVWDTAQASLAGQSTRVNDVAFSPDGRLLAAAGAHQTMVWETRNRTLHAIHTDTSSDIYALAFSPDGRTLAMAEGKTGLSPETSAGTVTLWDLEKGTSAKLTGHTGAVLDIAFSPDGRTLATGSVDTTVNLWDVARRTRLAVLTGHNGPVNGVAFSPDGRTLATGSHDQTVMLWDIATRRPLAAPLAAHTAWVRTVAFSPDGHTLATADADKTVILWDVARRTRLAVLTGHADALTTGVAFNPDGRTLAFTSGDNTVTLWDVRQGRRTAHLAGHTEPVQAIAFSPDRRTLATVGADATVLLWNTDPQETARRICGALGRDLTREEWRQYTEGTPYRKTCGAPSSR</sequence>
<dbReference type="Proteomes" id="UP001551675">
    <property type="component" value="Unassembled WGS sequence"/>
</dbReference>
<keyword evidence="2" id="KW-0677">Repeat</keyword>
<dbReference type="Gene3D" id="2.130.10.10">
    <property type="entry name" value="YVTN repeat-like/Quinoprotein amine dehydrogenase"/>
    <property type="match status" value="5"/>
</dbReference>
<evidence type="ECO:0000256" key="2">
    <source>
        <dbReference type="ARBA" id="ARBA00022737"/>
    </source>
</evidence>
<keyword evidence="6" id="KW-1185">Reference proteome</keyword>
<dbReference type="SMART" id="SM00530">
    <property type="entry name" value="HTH_XRE"/>
    <property type="match status" value="1"/>
</dbReference>
<feature type="domain" description="HTH cro/C1-type" evidence="4">
    <location>
        <begin position="21"/>
        <end position="77"/>
    </location>
</feature>
<dbReference type="PROSITE" id="PS00678">
    <property type="entry name" value="WD_REPEATS_1"/>
    <property type="match status" value="7"/>
</dbReference>
<dbReference type="InterPro" id="IPR020472">
    <property type="entry name" value="WD40_PAC1"/>
</dbReference>
<dbReference type="SMART" id="SM00320">
    <property type="entry name" value="WD40"/>
    <property type="match status" value="14"/>
</dbReference>
<dbReference type="SUPFAM" id="SSF50978">
    <property type="entry name" value="WD40 repeat-like"/>
    <property type="match status" value="2"/>
</dbReference>
<feature type="repeat" description="WD" evidence="3">
    <location>
        <begin position="805"/>
        <end position="846"/>
    </location>
</feature>
<dbReference type="InterPro" id="IPR019775">
    <property type="entry name" value="WD40_repeat_CS"/>
</dbReference>
<feature type="repeat" description="WD" evidence="3">
    <location>
        <begin position="763"/>
        <end position="804"/>
    </location>
</feature>
<dbReference type="PROSITE" id="PS50082">
    <property type="entry name" value="WD_REPEATS_2"/>
    <property type="match status" value="12"/>
</dbReference>
<dbReference type="InterPro" id="IPR015943">
    <property type="entry name" value="WD40/YVTN_repeat-like_dom_sf"/>
</dbReference>
<reference evidence="5 6" key="1">
    <citation type="submission" date="2024-06" db="EMBL/GenBank/DDBJ databases">
        <title>The Natural Products Discovery Center: Release of the First 8490 Sequenced Strains for Exploring Actinobacteria Biosynthetic Diversity.</title>
        <authorList>
            <person name="Kalkreuter E."/>
            <person name="Kautsar S.A."/>
            <person name="Yang D."/>
            <person name="Bader C.D."/>
            <person name="Teijaro C.N."/>
            <person name="Fluegel L."/>
            <person name="Davis C.M."/>
            <person name="Simpson J.R."/>
            <person name="Lauterbach L."/>
            <person name="Steele A.D."/>
            <person name="Gui C."/>
            <person name="Meng S."/>
            <person name="Li G."/>
            <person name="Viehrig K."/>
            <person name="Ye F."/>
            <person name="Su P."/>
            <person name="Kiefer A.F."/>
            <person name="Nichols A."/>
            <person name="Cepeda A.J."/>
            <person name="Yan W."/>
            <person name="Fan B."/>
            <person name="Jiang Y."/>
            <person name="Adhikari A."/>
            <person name="Zheng C.-J."/>
            <person name="Schuster L."/>
            <person name="Cowan T.M."/>
            <person name="Smanski M.J."/>
            <person name="Chevrette M.G."/>
            <person name="De Carvalho L.P.S."/>
            <person name="Shen B."/>
        </authorList>
    </citation>
    <scope>NUCLEOTIDE SEQUENCE [LARGE SCALE GENOMIC DNA]</scope>
    <source>
        <strain evidence="5 6">NPDC050100</strain>
    </source>
</reference>
<feature type="repeat" description="WD" evidence="3">
    <location>
        <begin position="721"/>
        <end position="762"/>
    </location>
</feature>
<dbReference type="Pfam" id="PF00400">
    <property type="entry name" value="WD40"/>
    <property type="match status" value="13"/>
</dbReference>
<gene>
    <name evidence="5" type="ORF">AB0I59_07270</name>
</gene>
<dbReference type="Pfam" id="PF20703">
    <property type="entry name" value="nSTAND1"/>
    <property type="match status" value="1"/>
</dbReference>
<feature type="repeat" description="WD" evidence="3">
    <location>
        <begin position="890"/>
        <end position="931"/>
    </location>
</feature>
<dbReference type="PRINTS" id="PR00320">
    <property type="entry name" value="GPROTEINBRPT"/>
</dbReference>
<name>A0ABV3G9W8_MICGL</name>
<comment type="caution">
    <text evidence="5">The sequence shown here is derived from an EMBL/GenBank/DDBJ whole genome shotgun (WGS) entry which is preliminary data.</text>
</comment>
<protein>
    <submittedName>
        <fullName evidence="5">Helix-turn-helix domain-containing protein</fullName>
    </submittedName>
</protein>
<evidence type="ECO:0000256" key="1">
    <source>
        <dbReference type="ARBA" id="ARBA00022574"/>
    </source>
</evidence>
<feature type="repeat" description="WD" evidence="3">
    <location>
        <begin position="848"/>
        <end position="882"/>
    </location>
</feature>
<feature type="repeat" description="WD" evidence="3">
    <location>
        <begin position="1189"/>
        <end position="1230"/>
    </location>
</feature>
<accession>A0ABV3G9W8</accession>
<dbReference type="EMBL" id="JBFALK010000003">
    <property type="protein sequence ID" value="MEV0968418.1"/>
    <property type="molecule type" value="Genomic_DNA"/>
</dbReference>
<feature type="repeat" description="WD" evidence="3">
    <location>
        <begin position="1019"/>
        <end position="1060"/>
    </location>
</feature>
<keyword evidence="1 3" id="KW-0853">WD repeat</keyword>
<organism evidence="5 6">
    <name type="scientific">Microtetraspora glauca</name>
    <dbReference type="NCBI Taxonomy" id="1996"/>
    <lineage>
        <taxon>Bacteria</taxon>
        <taxon>Bacillati</taxon>
        <taxon>Actinomycetota</taxon>
        <taxon>Actinomycetes</taxon>
        <taxon>Streptosporangiales</taxon>
        <taxon>Streptosporangiaceae</taxon>
        <taxon>Microtetraspora</taxon>
    </lineage>
</organism>